<evidence type="ECO:0000313" key="2">
    <source>
        <dbReference type="EMBL" id="OAP57176.1"/>
    </source>
</evidence>
<feature type="compositionally biased region" description="Basic residues" evidence="1">
    <location>
        <begin position="192"/>
        <end position="206"/>
    </location>
</feature>
<gene>
    <name evidence="2" type="ORF">AYL99_07914</name>
</gene>
<dbReference type="AlphaFoldDB" id="A0A178ZCH5"/>
<organism evidence="2 3">
    <name type="scientific">Fonsecaea erecta</name>
    <dbReference type="NCBI Taxonomy" id="1367422"/>
    <lineage>
        <taxon>Eukaryota</taxon>
        <taxon>Fungi</taxon>
        <taxon>Dikarya</taxon>
        <taxon>Ascomycota</taxon>
        <taxon>Pezizomycotina</taxon>
        <taxon>Eurotiomycetes</taxon>
        <taxon>Chaetothyriomycetidae</taxon>
        <taxon>Chaetothyriales</taxon>
        <taxon>Herpotrichiellaceae</taxon>
        <taxon>Fonsecaea</taxon>
    </lineage>
</organism>
<reference evidence="2 3" key="1">
    <citation type="submission" date="2016-04" db="EMBL/GenBank/DDBJ databases">
        <title>Draft genome of Fonsecaea erecta CBS 125763.</title>
        <authorList>
            <person name="Weiss V.A."/>
            <person name="Vicente V.A."/>
            <person name="Raittz R.T."/>
            <person name="Moreno L.F."/>
            <person name="De Souza E.M."/>
            <person name="Pedrosa F.O."/>
            <person name="Steffens M.B."/>
            <person name="Faoro H."/>
            <person name="Tadra-Sfeir M.Z."/>
            <person name="Najafzadeh M.J."/>
            <person name="Felipe M.S."/>
            <person name="Teixeira M."/>
            <person name="Sun J."/>
            <person name="Xi L."/>
            <person name="Gomes R."/>
            <person name="De Azevedo C.M."/>
            <person name="Salgado C.G."/>
            <person name="Da Silva M.B."/>
            <person name="Nascimento M.F."/>
            <person name="Queiroz-Telles F."/>
            <person name="Attili D.S."/>
            <person name="Gorbushina A."/>
        </authorList>
    </citation>
    <scope>NUCLEOTIDE SEQUENCE [LARGE SCALE GENOMIC DNA]</scope>
    <source>
        <strain evidence="2 3">CBS 125763</strain>
    </source>
</reference>
<comment type="caution">
    <text evidence="2">The sequence shown here is derived from an EMBL/GenBank/DDBJ whole genome shotgun (WGS) entry which is preliminary data.</text>
</comment>
<proteinExistence type="predicted"/>
<feature type="region of interest" description="Disordered" evidence="1">
    <location>
        <begin position="189"/>
        <end position="244"/>
    </location>
</feature>
<sequence>MPIYNIQQGRNGVSTFIRFPCDSEIDPEWPEFEDNLNESQIFSFPEDPPSRRRRRQRDRRRNCGPETETLNDDYVPYPGWDLGGGDREGRDGRMRPRETENLQDEYVPYPGWDLGEEDQEGRRGLTGSREPETLEDEYVPYPGWDLGDGENEESHRHSGQSGPTSRSGGCQDRHYHSCGQVFAAEGGNRRGLNMRRATRHRGSRHRGQGELEGDMGHRGSFGGGWDRDLARHEDSRDIEPHLEGGIDGVMKRIADRQQRRNITNGLRR</sequence>
<evidence type="ECO:0000256" key="1">
    <source>
        <dbReference type="SAM" id="MobiDB-lite"/>
    </source>
</evidence>
<evidence type="ECO:0000313" key="3">
    <source>
        <dbReference type="Proteomes" id="UP000078343"/>
    </source>
</evidence>
<keyword evidence="3" id="KW-1185">Reference proteome</keyword>
<feature type="compositionally biased region" description="Basic and acidic residues" evidence="1">
    <location>
        <begin position="225"/>
        <end position="244"/>
    </location>
</feature>
<dbReference type="GeneID" id="30012082"/>
<feature type="compositionally biased region" description="Basic residues" evidence="1">
    <location>
        <begin position="51"/>
        <end position="62"/>
    </location>
</feature>
<dbReference type="Proteomes" id="UP000078343">
    <property type="component" value="Unassembled WGS sequence"/>
</dbReference>
<feature type="region of interest" description="Disordered" evidence="1">
    <location>
        <begin position="28"/>
        <end position="172"/>
    </location>
</feature>
<accession>A0A178ZCH5</accession>
<dbReference type="EMBL" id="LVYI01000007">
    <property type="protein sequence ID" value="OAP57176.1"/>
    <property type="molecule type" value="Genomic_DNA"/>
</dbReference>
<feature type="compositionally biased region" description="Basic and acidic residues" evidence="1">
    <location>
        <begin position="84"/>
        <end position="100"/>
    </location>
</feature>
<feature type="compositionally biased region" description="Polar residues" evidence="1">
    <location>
        <begin position="159"/>
        <end position="168"/>
    </location>
</feature>
<name>A0A178ZCH5_9EURO</name>
<protein>
    <submittedName>
        <fullName evidence="2">Uncharacterized protein</fullName>
    </submittedName>
</protein>
<dbReference type="RefSeq" id="XP_018690543.1">
    <property type="nucleotide sequence ID" value="XM_018839422.1"/>
</dbReference>